<proteinExistence type="predicted"/>
<dbReference type="AlphaFoldDB" id="A0AAD7I3A3"/>
<feature type="non-terminal residue" evidence="1">
    <location>
        <position position="1"/>
    </location>
</feature>
<accession>A0AAD7I3A3</accession>
<reference evidence="1" key="1">
    <citation type="submission" date="2023-03" db="EMBL/GenBank/DDBJ databases">
        <title>Massive genome expansion in bonnet fungi (Mycena s.s.) driven by repeated elements and novel gene families across ecological guilds.</title>
        <authorList>
            <consortium name="Lawrence Berkeley National Laboratory"/>
            <person name="Harder C.B."/>
            <person name="Miyauchi S."/>
            <person name="Viragh M."/>
            <person name="Kuo A."/>
            <person name="Thoen E."/>
            <person name="Andreopoulos B."/>
            <person name="Lu D."/>
            <person name="Skrede I."/>
            <person name="Drula E."/>
            <person name="Henrissat B."/>
            <person name="Morin E."/>
            <person name="Kohler A."/>
            <person name="Barry K."/>
            <person name="LaButti K."/>
            <person name="Morin E."/>
            <person name="Salamov A."/>
            <person name="Lipzen A."/>
            <person name="Mereny Z."/>
            <person name="Hegedus B."/>
            <person name="Baldrian P."/>
            <person name="Stursova M."/>
            <person name="Weitz H."/>
            <person name="Taylor A."/>
            <person name="Grigoriev I.V."/>
            <person name="Nagy L.G."/>
            <person name="Martin F."/>
            <person name="Kauserud H."/>
        </authorList>
    </citation>
    <scope>NUCLEOTIDE SEQUENCE</scope>
    <source>
        <strain evidence="1">CBHHK188m</strain>
    </source>
</reference>
<keyword evidence="2" id="KW-1185">Reference proteome</keyword>
<feature type="non-terminal residue" evidence="1">
    <location>
        <position position="100"/>
    </location>
</feature>
<gene>
    <name evidence="1" type="ORF">DFH07DRAFT_686465</name>
</gene>
<sequence>AKRRPHQVKDWVSRAQKYVPIIEDADAFGRIWWEWWTDISPPWRKSTKPMGRNSGGDWTVLDIAGPNGFLNVLACLKWWFDKEASSSGWAEAVDDVTWAL</sequence>
<evidence type="ECO:0000313" key="2">
    <source>
        <dbReference type="Proteomes" id="UP001215280"/>
    </source>
</evidence>
<dbReference type="Proteomes" id="UP001215280">
    <property type="component" value="Unassembled WGS sequence"/>
</dbReference>
<protein>
    <submittedName>
        <fullName evidence="1">Uncharacterized protein</fullName>
    </submittedName>
</protein>
<organism evidence="1 2">
    <name type="scientific">Mycena maculata</name>
    <dbReference type="NCBI Taxonomy" id="230809"/>
    <lineage>
        <taxon>Eukaryota</taxon>
        <taxon>Fungi</taxon>
        <taxon>Dikarya</taxon>
        <taxon>Basidiomycota</taxon>
        <taxon>Agaricomycotina</taxon>
        <taxon>Agaricomycetes</taxon>
        <taxon>Agaricomycetidae</taxon>
        <taxon>Agaricales</taxon>
        <taxon>Marasmiineae</taxon>
        <taxon>Mycenaceae</taxon>
        <taxon>Mycena</taxon>
    </lineage>
</organism>
<dbReference type="EMBL" id="JARJLG010000163">
    <property type="protein sequence ID" value="KAJ7734166.1"/>
    <property type="molecule type" value="Genomic_DNA"/>
</dbReference>
<comment type="caution">
    <text evidence="1">The sequence shown here is derived from an EMBL/GenBank/DDBJ whole genome shotgun (WGS) entry which is preliminary data.</text>
</comment>
<evidence type="ECO:0000313" key="1">
    <source>
        <dbReference type="EMBL" id="KAJ7734166.1"/>
    </source>
</evidence>
<name>A0AAD7I3A3_9AGAR</name>